<dbReference type="RefSeq" id="WP_324178470.1">
    <property type="nucleotide sequence ID" value="NZ_BAABAW010000003.1"/>
</dbReference>
<organism evidence="1 2">
    <name type="scientific">Aquimarina gracilis</name>
    <dbReference type="NCBI Taxonomy" id="874422"/>
    <lineage>
        <taxon>Bacteria</taxon>
        <taxon>Pseudomonadati</taxon>
        <taxon>Bacteroidota</taxon>
        <taxon>Flavobacteriia</taxon>
        <taxon>Flavobacteriales</taxon>
        <taxon>Flavobacteriaceae</taxon>
        <taxon>Aquimarina</taxon>
    </lineage>
</organism>
<proteinExistence type="predicted"/>
<accession>A0ABU5ZQR7</accession>
<comment type="caution">
    <text evidence="1">The sequence shown here is derived from an EMBL/GenBank/DDBJ whole genome shotgun (WGS) entry which is preliminary data.</text>
</comment>
<gene>
    <name evidence="1" type="ORF">U6A24_03055</name>
</gene>
<evidence type="ECO:0000313" key="2">
    <source>
        <dbReference type="Proteomes" id="UP001327027"/>
    </source>
</evidence>
<protein>
    <submittedName>
        <fullName evidence="1">Uncharacterized protein</fullName>
    </submittedName>
</protein>
<reference evidence="1 2" key="1">
    <citation type="journal article" date="2013" name="Int. J. Syst. Evol. Microbiol.">
        <title>Aquimarina gracilis sp. nov., isolated from the gut microflora of a mussel, Mytilus coruscus, and emended description of Aquimarina spongiae.</title>
        <authorList>
            <person name="Park S.C."/>
            <person name="Choe H.N."/>
            <person name="Baik K.S."/>
            <person name="Seong C.N."/>
        </authorList>
    </citation>
    <scope>NUCLEOTIDE SEQUENCE [LARGE SCALE GENOMIC DNA]</scope>
    <source>
        <strain evidence="1 2">PSC32</strain>
    </source>
</reference>
<sequence length="50" mass="5662">MNKVYAESITTPAIPFYDYLIKKKRVDHSIGNPDKGLLSTEEGLRAYLFG</sequence>
<dbReference type="Proteomes" id="UP001327027">
    <property type="component" value="Unassembled WGS sequence"/>
</dbReference>
<evidence type="ECO:0000313" key="1">
    <source>
        <dbReference type="EMBL" id="MEB3344420.1"/>
    </source>
</evidence>
<dbReference type="EMBL" id="JAYKLX010000002">
    <property type="protein sequence ID" value="MEB3344420.1"/>
    <property type="molecule type" value="Genomic_DNA"/>
</dbReference>
<keyword evidence="2" id="KW-1185">Reference proteome</keyword>
<name>A0ABU5ZQR7_9FLAO</name>